<evidence type="ECO:0000313" key="2">
    <source>
        <dbReference type="EMBL" id="TNN64596.1"/>
    </source>
</evidence>
<sequence length="455" mass="47668">MPFFLRLKRALKSSLKGDSLATDSCEVVGEPNHATSACGHCASQLAVSCLRAPLMPRTRAGHQGKPWIFPHTTSPTATAWPSSVTHLVMLRVCSRTVSGGTVLRSSRAATDDELTDRSSPGARSLSSGEVPSELKDLASSRLSLLQTDRLDESALRLRKLMSSVRSPWPRSASSPELPDHSSREFFPSPESSESGRRGPAGARGLCLLAPPTSSASYSAAAAAASSLARRGGGAGLERILGEGRSGPTVVKGRVSLSLGMDTVRPERVASRMCRCSLAASEGALPFSPTPFCASCLGQKGFTEPWTLAGIFMTSPLPCGVLYEILMTGLWGMASPPGNFSASPSARLSFLSRLPSRPPPPLPFSRLLASFAAAAATASSFLGSLEAASLSSPSSSLCGASSFLEALAAPLSSSLFSVFLHFSHSTCRGRSRMVLMVMRPGSRVRLLFLLIGRGGG</sequence>
<evidence type="ECO:0000256" key="1">
    <source>
        <dbReference type="SAM" id="MobiDB-lite"/>
    </source>
</evidence>
<evidence type="ECO:0000313" key="3">
    <source>
        <dbReference type="Proteomes" id="UP000314294"/>
    </source>
</evidence>
<dbReference type="AlphaFoldDB" id="A0A4Z2HFU9"/>
<feature type="region of interest" description="Disordered" evidence="1">
    <location>
        <begin position="107"/>
        <end position="132"/>
    </location>
</feature>
<protein>
    <submittedName>
        <fullName evidence="2">Uncharacterized protein</fullName>
    </submittedName>
</protein>
<accession>A0A4Z2HFU9</accession>
<reference evidence="2 3" key="1">
    <citation type="submission" date="2019-03" db="EMBL/GenBank/DDBJ databases">
        <title>First draft genome of Liparis tanakae, snailfish: a comprehensive survey of snailfish specific genes.</title>
        <authorList>
            <person name="Kim W."/>
            <person name="Song I."/>
            <person name="Jeong J.-H."/>
            <person name="Kim D."/>
            <person name="Kim S."/>
            <person name="Ryu S."/>
            <person name="Song J.Y."/>
            <person name="Lee S.K."/>
        </authorList>
    </citation>
    <scope>NUCLEOTIDE SEQUENCE [LARGE SCALE GENOMIC DNA]</scope>
    <source>
        <tissue evidence="2">Muscle</tissue>
    </source>
</reference>
<feature type="region of interest" description="Disordered" evidence="1">
    <location>
        <begin position="164"/>
        <end position="204"/>
    </location>
</feature>
<proteinExistence type="predicted"/>
<gene>
    <name evidence="2" type="ORF">EYF80_025223</name>
</gene>
<name>A0A4Z2HFU9_9TELE</name>
<organism evidence="2 3">
    <name type="scientific">Liparis tanakae</name>
    <name type="common">Tanaka's snailfish</name>
    <dbReference type="NCBI Taxonomy" id="230148"/>
    <lineage>
        <taxon>Eukaryota</taxon>
        <taxon>Metazoa</taxon>
        <taxon>Chordata</taxon>
        <taxon>Craniata</taxon>
        <taxon>Vertebrata</taxon>
        <taxon>Euteleostomi</taxon>
        <taxon>Actinopterygii</taxon>
        <taxon>Neopterygii</taxon>
        <taxon>Teleostei</taxon>
        <taxon>Neoteleostei</taxon>
        <taxon>Acanthomorphata</taxon>
        <taxon>Eupercaria</taxon>
        <taxon>Perciformes</taxon>
        <taxon>Cottioidei</taxon>
        <taxon>Cottales</taxon>
        <taxon>Liparidae</taxon>
        <taxon>Liparis</taxon>
    </lineage>
</organism>
<dbReference type="Proteomes" id="UP000314294">
    <property type="component" value="Unassembled WGS sequence"/>
</dbReference>
<comment type="caution">
    <text evidence="2">The sequence shown here is derived from an EMBL/GenBank/DDBJ whole genome shotgun (WGS) entry which is preliminary data.</text>
</comment>
<keyword evidence="3" id="KW-1185">Reference proteome</keyword>
<dbReference type="EMBL" id="SRLO01000250">
    <property type="protein sequence ID" value="TNN64596.1"/>
    <property type="molecule type" value="Genomic_DNA"/>
</dbReference>